<dbReference type="InterPro" id="IPR006311">
    <property type="entry name" value="TAT_signal"/>
</dbReference>
<dbReference type="OrthoDB" id="5141876at2"/>
<dbReference type="SUPFAM" id="SSF48208">
    <property type="entry name" value="Six-hairpin glycosidases"/>
    <property type="match status" value="1"/>
</dbReference>
<dbReference type="InterPro" id="IPR008928">
    <property type="entry name" value="6-hairpin_glycosidase_sf"/>
</dbReference>
<evidence type="ECO:0000256" key="2">
    <source>
        <dbReference type="ARBA" id="ARBA00023235"/>
    </source>
</evidence>
<dbReference type="PROSITE" id="PS51318">
    <property type="entry name" value="TAT"/>
    <property type="match status" value="1"/>
</dbReference>
<dbReference type="GO" id="GO:0016853">
    <property type="term" value="F:isomerase activity"/>
    <property type="evidence" value="ECO:0007669"/>
    <property type="project" value="UniProtKB-KW"/>
</dbReference>
<evidence type="ECO:0000313" key="5">
    <source>
        <dbReference type="Proteomes" id="UP000199226"/>
    </source>
</evidence>
<dbReference type="EMBL" id="FNHH01000014">
    <property type="protein sequence ID" value="SDM50667.1"/>
    <property type="molecule type" value="Genomic_DNA"/>
</dbReference>
<evidence type="ECO:0000313" key="4">
    <source>
        <dbReference type="EMBL" id="SDM50667.1"/>
    </source>
</evidence>
<keyword evidence="3" id="KW-0732">Signal</keyword>
<dbReference type="STRING" id="990371.SAMN05421813_11416"/>
<comment type="similarity">
    <text evidence="1">Belongs to the N-acylglucosamine 2-epimerase family.</text>
</comment>
<dbReference type="RefSeq" id="WP_090704770.1">
    <property type="nucleotide sequence ID" value="NZ_FNHH01000014.1"/>
</dbReference>
<sequence>MEKKDYSRRSFLKHNSLAGLGILTAGSSLAFTADNSIADPVNNTSEKVTKIAGLSVKQLRDKYREELFDRFIPNMDKYAIDHEYGGVMCSLDIKTGELANSNKTAWFVGRGLWVYSFLYNNLDKNPRYLEIARKSKDLLLKLQPKDDSFWPRTFSNDGKPLSGPGDIYGSLFVAEGLFEYAKASGEKQYRQLAKKIIFDCVARYDKPDYIYDISYLPGAPKIEGPRVLGHWMIFLSLSTQMLKHEPDADLEKLAARSVDAIMNYHVNPAYGLTNEVINHDMSIPGNEYGQFSVIGHGLETITFVMFEAARRKDRTLFEKARIVYKKHVDVATDALYGGYFHSLQNVDKYDWDIRKSLWNQQEVLNGALFLIEHTGDEWGYRHFERTDSYIYDKFYKPEYKFWHSGGDRKMEKPNISLLEHYHHARQLMLGILSMDRIIKRGNKVSGLFV</sequence>
<feature type="signal peptide" evidence="3">
    <location>
        <begin position="1"/>
        <end position="30"/>
    </location>
</feature>
<dbReference type="Pfam" id="PF07221">
    <property type="entry name" value="GlcNAc_2-epim"/>
    <property type="match status" value="1"/>
</dbReference>
<dbReference type="Proteomes" id="UP000199226">
    <property type="component" value="Unassembled WGS sequence"/>
</dbReference>
<dbReference type="InterPro" id="IPR010819">
    <property type="entry name" value="AGE/CE"/>
</dbReference>
<keyword evidence="2" id="KW-0413">Isomerase</keyword>
<evidence type="ECO:0000256" key="1">
    <source>
        <dbReference type="ARBA" id="ARBA00008558"/>
    </source>
</evidence>
<keyword evidence="5" id="KW-1185">Reference proteome</keyword>
<gene>
    <name evidence="4" type="ORF">SAMN05421813_11416</name>
</gene>
<feature type="chain" id="PRO_5011673034" evidence="3">
    <location>
        <begin position="31"/>
        <end position="449"/>
    </location>
</feature>
<evidence type="ECO:0000256" key="3">
    <source>
        <dbReference type="SAM" id="SignalP"/>
    </source>
</evidence>
<accession>A0A1G9TSH9</accession>
<dbReference type="AlphaFoldDB" id="A0A1G9TSH9"/>
<proteinExistence type="inferred from homology"/>
<organism evidence="4 5">
    <name type="scientific">Daejeonella rubra</name>
    <dbReference type="NCBI Taxonomy" id="990371"/>
    <lineage>
        <taxon>Bacteria</taxon>
        <taxon>Pseudomonadati</taxon>
        <taxon>Bacteroidota</taxon>
        <taxon>Sphingobacteriia</taxon>
        <taxon>Sphingobacteriales</taxon>
        <taxon>Sphingobacteriaceae</taxon>
        <taxon>Daejeonella</taxon>
    </lineage>
</organism>
<name>A0A1G9TSH9_9SPHI</name>
<reference evidence="5" key="1">
    <citation type="submission" date="2016-10" db="EMBL/GenBank/DDBJ databases">
        <authorList>
            <person name="Varghese N."/>
            <person name="Submissions S."/>
        </authorList>
    </citation>
    <scope>NUCLEOTIDE SEQUENCE [LARGE SCALE GENOMIC DNA]</scope>
    <source>
        <strain evidence="5">DSM 24536</strain>
    </source>
</reference>
<protein>
    <submittedName>
        <fullName evidence="4">Mannose or cellobiose epimerase, N-acyl-D-glucosamine 2-epimerase family</fullName>
    </submittedName>
</protein>
<dbReference type="GO" id="GO:0005975">
    <property type="term" value="P:carbohydrate metabolic process"/>
    <property type="evidence" value="ECO:0007669"/>
    <property type="project" value="InterPro"/>
</dbReference>
<dbReference type="InterPro" id="IPR012341">
    <property type="entry name" value="6hp_glycosidase-like_sf"/>
</dbReference>
<dbReference type="PANTHER" id="PTHR15108">
    <property type="entry name" value="N-ACYLGLUCOSAMINE-2-EPIMERASE"/>
    <property type="match status" value="1"/>
</dbReference>
<dbReference type="Gene3D" id="1.50.10.10">
    <property type="match status" value="1"/>
</dbReference>